<proteinExistence type="predicted"/>
<evidence type="ECO:0000313" key="3">
    <source>
        <dbReference type="Proteomes" id="UP000001940"/>
    </source>
</evidence>
<dbReference type="SMR" id="Q9U3C5"/>
<sequence length="328" mass="37377">MCPSDTDFLSSDDFYANLLHIFTAIGLPLQLFGAFIIVTRTPEKMRSAKSSMLQLHCVGAFFDLFFSFISIPVITIPGSSGYFLGIGAVFGISSMILSFLTFVFIGILAANILLFFEDRHHRLVYRSNGEKNWKRVLYIFSQYLITSVYALPGYLRIPDQEHGRALLKEHVPCITDKILQHPGFFVLSIDDKAIIYSILFILVLILTQAFFFVFRIFWYLFHITSVSKNTAHLQKQFFFAICFHVIIPLIVLSIPSFYIFFAMRFDYYNQAATNIALSTISCHGILSTITMLIFHTPYRSAIIGIVSFKSESSSPKIWSVPRVTVPRS</sequence>
<dbReference type="AGR" id="WB:WBGene00005392"/>
<dbReference type="Pfam" id="PF10318">
    <property type="entry name" value="7TM_GPCR_Srh"/>
    <property type="match status" value="1"/>
</dbReference>
<feature type="transmembrane region" description="Helical" evidence="1">
    <location>
        <begin position="14"/>
        <end position="38"/>
    </location>
</feature>
<keyword evidence="1" id="KW-1133">Transmembrane helix</keyword>
<feature type="transmembrane region" description="Helical" evidence="1">
    <location>
        <begin position="237"/>
        <end position="263"/>
    </location>
</feature>
<dbReference type="WormBase" id="K02E2.3">
    <property type="protein sequence ID" value="CE21015"/>
    <property type="gene ID" value="WBGene00005392"/>
    <property type="gene designation" value="srh-177"/>
</dbReference>
<dbReference type="KEGG" id="cel:CELE_K02E2.3"/>
<feature type="transmembrane region" description="Helical" evidence="1">
    <location>
        <begin position="275"/>
        <end position="294"/>
    </location>
</feature>
<dbReference type="Proteomes" id="UP000001940">
    <property type="component" value="Chromosome V"/>
</dbReference>
<dbReference type="PIR" id="G89430">
    <property type="entry name" value="G89430"/>
</dbReference>
<feature type="transmembrane region" description="Helical" evidence="1">
    <location>
        <begin position="82"/>
        <end position="115"/>
    </location>
</feature>
<accession>Q9U3C5</accession>
<organism evidence="2 3">
    <name type="scientific">Caenorhabditis elegans</name>
    <dbReference type="NCBI Taxonomy" id="6239"/>
    <lineage>
        <taxon>Eukaryota</taxon>
        <taxon>Metazoa</taxon>
        <taxon>Ecdysozoa</taxon>
        <taxon>Nematoda</taxon>
        <taxon>Chromadorea</taxon>
        <taxon>Rhabditida</taxon>
        <taxon>Rhabditina</taxon>
        <taxon>Rhabditomorpha</taxon>
        <taxon>Rhabditoidea</taxon>
        <taxon>Rhabditidae</taxon>
        <taxon>Peloderinae</taxon>
        <taxon>Caenorhabditis</taxon>
    </lineage>
</organism>
<evidence type="ECO:0000256" key="1">
    <source>
        <dbReference type="SAM" id="Phobius"/>
    </source>
</evidence>
<dbReference type="GeneID" id="186881"/>
<feature type="transmembrane region" description="Helical" evidence="1">
    <location>
        <begin position="136"/>
        <end position="155"/>
    </location>
</feature>
<dbReference type="InterPro" id="IPR019422">
    <property type="entry name" value="7TM_GPCR_serpentine_rcpt_Srh"/>
</dbReference>
<feature type="transmembrane region" description="Helical" evidence="1">
    <location>
        <begin position="193"/>
        <end position="217"/>
    </location>
</feature>
<keyword evidence="3" id="KW-1185">Reference proteome</keyword>
<dbReference type="PANTHER" id="PTHR22941">
    <property type="entry name" value="SERPENTINE RECEPTOR"/>
    <property type="match status" value="1"/>
</dbReference>
<dbReference type="eggNOG" id="ENOG502SY7B">
    <property type="taxonomic scope" value="Eukaryota"/>
</dbReference>
<evidence type="ECO:0000313" key="2">
    <source>
        <dbReference type="EMBL" id="CAB04548.2"/>
    </source>
</evidence>
<dbReference type="FunCoup" id="Q9U3C5">
    <property type="interactions" value="92"/>
</dbReference>
<feature type="transmembrane region" description="Helical" evidence="1">
    <location>
        <begin position="58"/>
        <end position="76"/>
    </location>
</feature>
<name>Q9U3C5_CAEEL</name>
<dbReference type="InterPro" id="IPR053220">
    <property type="entry name" value="Nematode_rcpt-like_serp_H"/>
</dbReference>
<dbReference type="SUPFAM" id="SSF81321">
    <property type="entry name" value="Family A G protein-coupled receptor-like"/>
    <property type="match status" value="1"/>
</dbReference>
<dbReference type="PANTHER" id="PTHR22941:SF36">
    <property type="entry name" value="SERPENTINE RECEPTOR, CLASS H"/>
    <property type="match status" value="1"/>
</dbReference>
<dbReference type="HOGENOM" id="CLU_042960_1_1_1"/>
<protein>
    <submittedName>
        <fullName evidence="2">Serpentine Receptor, class H</fullName>
    </submittedName>
</protein>
<dbReference type="EMBL" id="BX284605">
    <property type="protein sequence ID" value="CAB04548.2"/>
    <property type="molecule type" value="Genomic_DNA"/>
</dbReference>
<keyword evidence="2" id="KW-0675">Receptor</keyword>
<keyword evidence="1" id="KW-0812">Transmembrane</keyword>
<dbReference type="RefSeq" id="NP_507925.1">
    <property type="nucleotide sequence ID" value="NM_075524.1"/>
</dbReference>
<dbReference type="PIR" id="T23253">
    <property type="entry name" value="T23253"/>
</dbReference>
<dbReference type="InParanoid" id="Q9U3C5"/>
<dbReference type="PaxDb" id="6239-K02E2.3"/>
<dbReference type="AlphaFoldDB" id="Q9U3C5"/>
<gene>
    <name evidence="2 4" type="primary">srh-177</name>
    <name evidence="2" type="ORF">CELE_K02E2.3</name>
    <name evidence="4" type="ORF">K02E2.3</name>
</gene>
<reference evidence="2 3" key="1">
    <citation type="journal article" date="1998" name="Science">
        <title>Genome sequence of the nematode C. elegans: a platform for investigating biology.</title>
        <authorList>
            <consortium name="The C. elegans sequencing consortium"/>
            <person name="Sulson J.E."/>
            <person name="Waterston R."/>
        </authorList>
    </citation>
    <scope>NUCLEOTIDE SEQUENCE [LARGE SCALE GENOMIC DNA]</scope>
    <source>
        <strain evidence="2 3">Bristol N2</strain>
    </source>
</reference>
<dbReference type="CTD" id="186881"/>
<evidence type="ECO:0000313" key="4">
    <source>
        <dbReference type="WormBase" id="K02E2.3"/>
    </source>
</evidence>
<keyword evidence="1" id="KW-0472">Membrane</keyword>
<dbReference type="UCSC" id="K02E2.3">
    <property type="organism name" value="c. elegans"/>
</dbReference>
<dbReference type="PhylomeDB" id="Q9U3C5"/>